<organism evidence="5 6">
    <name type="scientific">Nocardioides immobilis</name>
    <dbReference type="NCBI Taxonomy" id="2049295"/>
    <lineage>
        <taxon>Bacteria</taxon>
        <taxon>Bacillati</taxon>
        <taxon>Actinomycetota</taxon>
        <taxon>Actinomycetes</taxon>
        <taxon>Propionibacteriales</taxon>
        <taxon>Nocardioidaceae</taxon>
        <taxon>Nocardioides</taxon>
    </lineage>
</organism>
<evidence type="ECO:0000256" key="3">
    <source>
        <dbReference type="RuleBase" id="RU000363"/>
    </source>
</evidence>
<comment type="similarity">
    <text evidence="1 3">Belongs to the short-chain dehydrogenases/reductases (SDR) family.</text>
</comment>
<dbReference type="CDD" id="cd05233">
    <property type="entry name" value="SDR_c"/>
    <property type="match status" value="1"/>
</dbReference>
<dbReference type="SMART" id="SM00822">
    <property type="entry name" value="PKS_KR"/>
    <property type="match status" value="1"/>
</dbReference>
<evidence type="ECO:0000259" key="4">
    <source>
        <dbReference type="SMART" id="SM00822"/>
    </source>
</evidence>
<name>A0A417XY54_9ACTN</name>
<evidence type="ECO:0000313" key="5">
    <source>
        <dbReference type="EMBL" id="RHW25230.1"/>
    </source>
</evidence>
<dbReference type="PRINTS" id="PR00080">
    <property type="entry name" value="SDRFAMILY"/>
</dbReference>
<dbReference type="PANTHER" id="PTHR43008:SF4">
    <property type="entry name" value="CHAIN DEHYDROGENASE, PUTATIVE (AFU_ORTHOLOGUE AFUA_4G08710)-RELATED"/>
    <property type="match status" value="1"/>
</dbReference>
<gene>
    <name evidence="5" type="ORF">D0Z08_19905</name>
</gene>
<dbReference type="InterPro" id="IPR020904">
    <property type="entry name" value="Sc_DH/Rdtase_CS"/>
</dbReference>
<protein>
    <submittedName>
        <fullName evidence="5">SDR family NAD(P)-dependent oxidoreductase</fullName>
    </submittedName>
</protein>
<dbReference type="NCBIfam" id="NF004526">
    <property type="entry name" value="PRK05872.1"/>
    <property type="match status" value="1"/>
</dbReference>
<feature type="domain" description="Ketoreductase" evidence="4">
    <location>
        <begin position="9"/>
        <end position="190"/>
    </location>
</feature>
<proteinExistence type="inferred from homology"/>
<dbReference type="InterPro" id="IPR036291">
    <property type="entry name" value="NAD(P)-bd_dom_sf"/>
</dbReference>
<dbReference type="EMBL" id="QXGH01000025">
    <property type="protein sequence ID" value="RHW25230.1"/>
    <property type="molecule type" value="Genomic_DNA"/>
</dbReference>
<evidence type="ECO:0000256" key="2">
    <source>
        <dbReference type="ARBA" id="ARBA00023002"/>
    </source>
</evidence>
<dbReference type="InterPro" id="IPR057326">
    <property type="entry name" value="KR_dom"/>
</dbReference>
<dbReference type="PROSITE" id="PS00061">
    <property type="entry name" value="ADH_SHORT"/>
    <property type="match status" value="1"/>
</dbReference>
<evidence type="ECO:0000256" key="1">
    <source>
        <dbReference type="ARBA" id="ARBA00006484"/>
    </source>
</evidence>
<reference evidence="5 6" key="1">
    <citation type="submission" date="2018-09" db="EMBL/GenBank/DDBJ databases">
        <title>Genome sequencing of Nocardioides immobilis CCTCC AB 2017083 for comparison to Nocardioides silvaticus.</title>
        <authorList>
            <person name="Li C."/>
            <person name="Wang G."/>
        </authorList>
    </citation>
    <scope>NUCLEOTIDE SEQUENCE [LARGE SCALE GENOMIC DNA]</scope>
    <source>
        <strain evidence="5 6">CCTCC AB 2017083</strain>
    </source>
</reference>
<evidence type="ECO:0000313" key="6">
    <source>
        <dbReference type="Proteomes" id="UP000283644"/>
    </source>
</evidence>
<dbReference type="PANTHER" id="PTHR43008">
    <property type="entry name" value="BENZIL REDUCTASE"/>
    <property type="match status" value="1"/>
</dbReference>
<dbReference type="AlphaFoldDB" id="A0A417XY54"/>
<dbReference type="GO" id="GO:0050664">
    <property type="term" value="F:oxidoreductase activity, acting on NAD(P)H, oxygen as acceptor"/>
    <property type="evidence" value="ECO:0007669"/>
    <property type="project" value="TreeGrafter"/>
</dbReference>
<dbReference type="SUPFAM" id="SSF51735">
    <property type="entry name" value="NAD(P)-binding Rossmann-fold domains"/>
    <property type="match status" value="1"/>
</dbReference>
<dbReference type="OrthoDB" id="3743899at2"/>
<comment type="caution">
    <text evidence="5">The sequence shown here is derived from an EMBL/GenBank/DDBJ whole genome shotgun (WGS) entry which is preliminary data.</text>
</comment>
<keyword evidence="2" id="KW-0560">Oxidoreductase</keyword>
<keyword evidence="6" id="KW-1185">Reference proteome</keyword>
<dbReference type="Gene3D" id="3.40.50.720">
    <property type="entry name" value="NAD(P)-binding Rossmann-like Domain"/>
    <property type="match status" value="1"/>
</dbReference>
<dbReference type="Proteomes" id="UP000283644">
    <property type="component" value="Unassembled WGS sequence"/>
</dbReference>
<dbReference type="PRINTS" id="PR00081">
    <property type="entry name" value="GDHRDH"/>
</dbReference>
<dbReference type="InterPro" id="IPR002347">
    <property type="entry name" value="SDR_fam"/>
</dbReference>
<dbReference type="Pfam" id="PF00106">
    <property type="entry name" value="adh_short"/>
    <property type="match status" value="1"/>
</dbReference>
<accession>A0A417XY54</accession>
<sequence>MSKYSLADKVALVTGGAQGIGLATARHLYERGASVVLVDLDPEATILAAEELGARAIGIGADVTDIGAMQDVVARAVDAFGRVDIVMANAGIAPAPATVRAMDPALFERVLDVNALGVYRTVHAALPQVVENKGQVIVVASVYAFVNGVMLAPYAMSKAAVEQFGRALRGELAQHGASASVAYFGFVDTAMVQEGFASSVAQRFEATFPSFLRRRLTAAQAGKAVADGIEDRAPRIIAPRRWTVYSVLRGLLNPLLDRRTERNATIQGILRDADKRQITLSSRDGISR</sequence>
<dbReference type="RefSeq" id="WP_118927014.1">
    <property type="nucleotide sequence ID" value="NZ_QXGH01000025.1"/>
</dbReference>